<dbReference type="PANTHER" id="PTHR10584:SF166">
    <property type="entry name" value="RIBOKINASE"/>
    <property type="match status" value="1"/>
</dbReference>
<dbReference type="Pfam" id="PF00294">
    <property type="entry name" value="PfkB"/>
    <property type="match status" value="1"/>
</dbReference>
<gene>
    <name evidence="12" type="primary">rbsK</name>
    <name evidence="14" type="ORF">SAMN04488004_107186</name>
</gene>
<dbReference type="HAMAP" id="MF_01987">
    <property type="entry name" value="Ribokinase"/>
    <property type="match status" value="1"/>
</dbReference>
<evidence type="ECO:0000256" key="1">
    <source>
        <dbReference type="ARBA" id="ARBA00005380"/>
    </source>
</evidence>
<dbReference type="GO" id="GO:0005524">
    <property type="term" value="F:ATP binding"/>
    <property type="evidence" value="ECO:0007669"/>
    <property type="project" value="UniProtKB-UniRule"/>
</dbReference>
<evidence type="ECO:0000256" key="5">
    <source>
        <dbReference type="ARBA" id="ARBA00022723"/>
    </source>
</evidence>
<accession>A0A1I4EU16</accession>
<dbReference type="GO" id="GO:0005829">
    <property type="term" value="C:cytosol"/>
    <property type="evidence" value="ECO:0007669"/>
    <property type="project" value="TreeGrafter"/>
</dbReference>
<comment type="similarity">
    <text evidence="1">Belongs to the carbohydrate kinase pfkB family.</text>
</comment>
<feature type="binding site" evidence="12">
    <location>
        <begin position="218"/>
        <end position="223"/>
    </location>
    <ligand>
        <name>ATP</name>
        <dbReference type="ChEBI" id="CHEBI:30616"/>
    </ligand>
</feature>
<evidence type="ECO:0000256" key="11">
    <source>
        <dbReference type="ARBA" id="ARBA00023277"/>
    </source>
</evidence>
<feature type="binding site" evidence="12">
    <location>
        <begin position="38"/>
        <end position="42"/>
    </location>
    <ligand>
        <name>substrate</name>
    </ligand>
</feature>
<comment type="catalytic activity">
    <reaction evidence="12">
        <text>D-ribose + ATP = D-ribose 5-phosphate + ADP + H(+)</text>
        <dbReference type="Rhea" id="RHEA:13697"/>
        <dbReference type="ChEBI" id="CHEBI:15378"/>
        <dbReference type="ChEBI" id="CHEBI:30616"/>
        <dbReference type="ChEBI" id="CHEBI:47013"/>
        <dbReference type="ChEBI" id="CHEBI:78346"/>
        <dbReference type="ChEBI" id="CHEBI:456216"/>
        <dbReference type="EC" id="2.7.1.15"/>
    </reaction>
</comment>
<dbReference type="PRINTS" id="PR00990">
    <property type="entry name" value="RIBOKINASE"/>
</dbReference>
<keyword evidence="10 12" id="KW-0630">Potassium</keyword>
<comment type="activity regulation">
    <text evidence="12">Activated by a monovalent cation that binds near, but not in, the active site. The most likely occupant of the site in vivo is potassium. Ion binding induces a conformational change that may alter substrate affinity.</text>
</comment>
<evidence type="ECO:0000256" key="12">
    <source>
        <dbReference type="HAMAP-Rule" id="MF_01987"/>
    </source>
</evidence>
<feature type="binding site" evidence="12">
    <location>
        <position position="289"/>
    </location>
    <ligand>
        <name>K(+)</name>
        <dbReference type="ChEBI" id="CHEBI:29103"/>
    </ligand>
</feature>
<feature type="binding site" evidence="12">
    <location>
        <position position="250"/>
    </location>
    <ligand>
        <name>substrate</name>
    </ligand>
</feature>
<feature type="binding site" evidence="12">
    <location>
        <begin position="10"/>
        <end position="12"/>
    </location>
    <ligand>
        <name>substrate</name>
    </ligand>
</feature>
<comment type="subunit">
    <text evidence="12">Homodimer.</text>
</comment>
<dbReference type="Proteomes" id="UP000199550">
    <property type="component" value="Unassembled WGS sequence"/>
</dbReference>
<feature type="active site" description="Proton acceptor" evidence="12">
    <location>
        <position position="250"/>
    </location>
</feature>
<comment type="cofactor">
    <cofactor evidence="12">
        <name>Mg(2+)</name>
        <dbReference type="ChEBI" id="CHEBI:18420"/>
    </cofactor>
    <text evidence="12">Requires a divalent cation, most likely magnesium in vivo, as an electrophilic catalyst to aid phosphoryl group transfer. It is the chelate of the metal and the nucleotide that is the actual substrate.</text>
</comment>
<evidence type="ECO:0000256" key="7">
    <source>
        <dbReference type="ARBA" id="ARBA00022777"/>
    </source>
</evidence>
<dbReference type="InterPro" id="IPR029056">
    <property type="entry name" value="Ribokinase-like"/>
</dbReference>
<keyword evidence="15" id="KW-1185">Reference proteome</keyword>
<keyword evidence="9 12" id="KW-0460">Magnesium</keyword>
<comment type="subcellular location">
    <subcellularLocation>
        <location evidence="12">Cytoplasm</location>
    </subcellularLocation>
</comment>
<organism evidence="14 15">
    <name type="scientific">Loktanella salsilacus</name>
    <dbReference type="NCBI Taxonomy" id="195913"/>
    <lineage>
        <taxon>Bacteria</taxon>
        <taxon>Pseudomonadati</taxon>
        <taxon>Pseudomonadota</taxon>
        <taxon>Alphaproteobacteria</taxon>
        <taxon>Rhodobacterales</taxon>
        <taxon>Roseobacteraceae</taxon>
        <taxon>Loktanella</taxon>
    </lineage>
</organism>
<dbReference type="GO" id="GO:0046872">
    <property type="term" value="F:metal ion binding"/>
    <property type="evidence" value="ECO:0007669"/>
    <property type="project" value="UniProtKB-KW"/>
</dbReference>
<name>A0A1I4EU16_9RHOB</name>
<feature type="binding site" evidence="12">
    <location>
        <position position="184"/>
    </location>
    <ligand>
        <name>ATP</name>
        <dbReference type="ChEBI" id="CHEBI:30616"/>
    </ligand>
</feature>
<feature type="binding site" evidence="12">
    <location>
        <position position="285"/>
    </location>
    <ligand>
        <name>K(+)</name>
        <dbReference type="ChEBI" id="CHEBI:29103"/>
    </ligand>
</feature>
<evidence type="ECO:0000256" key="2">
    <source>
        <dbReference type="ARBA" id="ARBA00012035"/>
    </source>
</evidence>
<proteinExistence type="inferred from homology"/>
<dbReference type="EMBL" id="FOTF01000007">
    <property type="protein sequence ID" value="SFL09184.1"/>
    <property type="molecule type" value="Genomic_DNA"/>
</dbReference>
<feature type="binding site" evidence="12">
    <location>
        <position position="244"/>
    </location>
    <ligand>
        <name>K(+)</name>
        <dbReference type="ChEBI" id="CHEBI:29103"/>
    </ligand>
</feature>
<evidence type="ECO:0000256" key="8">
    <source>
        <dbReference type="ARBA" id="ARBA00022840"/>
    </source>
</evidence>
<sequence>MSVLVVGSINMDMTLYLPRWPAVGETIRAHETLVQLGGKGANQAIAAARLGARVTMIGALGRDGFGSRASAELIAQGVALYADSLDDTPTGIASIDVGPDGQNIIRLSPGANDAVTAQTVTRKADVFAGVSVLLLQNEIPLDGSSAAAHLARAAGALVVMDPAPAPDTPWGPDILSQFDIVTPNLAEARLLSGLSDDIPPAQVAAKLARHCGRGAIVTMGGDGVVWCIDGQSGAAPACKVDAIDTVAAGDCFNGALATALAQGALVADAVTYALHAAALATTRRGAAASLPAHSEVTTFISSRASGAKQC</sequence>
<dbReference type="CDD" id="cd01174">
    <property type="entry name" value="ribokinase"/>
    <property type="match status" value="1"/>
</dbReference>
<dbReference type="UniPathway" id="UPA00916">
    <property type="reaction ID" value="UER00889"/>
</dbReference>
<evidence type="ECO:0000256" key="3">
    <source>
        <dbReference type="ARBA" id="ARBA00016943"/>
    </source>
</evidence>
<comment type="pathway">
    <text evidence="12">Carbohydrate metabolism; D-ribose degradation; D-ribose 5-phosphate from beta-D-ribopyranose: step 2/2.</text>
</comment>
<dbReference type="SUPFAM" id="SSF53613">
    <property type="entry name" value="Ribokinase-like"/>
    <property type="match status" value="1"/>
</dbReference>
<evidence type="ECO:0000313" key="15">
    <source>
        <dbReference type="Proteomes" id="UP000199550"/>
    </source>
</evidence>
<comment type="function">
    <text evidence="12">Catalyzes the phosphorylation of ribose at O-5 in a reaction requiring ATP and magnesium. The resulting D-ribose-5-phosphate can then be used either for sythesis of nucleotides, histidine, and tryptophan, or as a component of the pentose phosphate pathway.</text>
</comment>
<keyword evidence="8 12" id="KW-0067">ATP-binding</keyword>
<dbReference type="GO" id="GO:0019303">
    <property type="term" value="P:D-ribose catabolic process"/>
    <property type="evidence" value="ECO:0007669"/>
    <property type="project" value="UniProtKB-UniRule"/>
</dbReference>
<dbReference type="STRING" id="195913.SAMN04488004_107186"/>
<dbReference type="InterPro" id="IPR002139">
    <property type="entry name" value="Ribo/fructo_kinase"/>
</dbReference>
<evidence type="ECO:0000256" key="10">
    <source>
        <dbReference type="ARBA" id="ARBA00022958"/>
    </source>
</evidence>
<feature type="domain" description="Carbohydrate kinase PfkB" evidence="13">
    <location>
        <begin position="2"/>
        <end position="292"/>
    </location>
</feature>
<evidence type="ECO:0000256" key="6">
    <source>
        <dbReference type="ARBA" id="ARBA00022741"/>
    </source>
</evidence>
<feature type="binding site" evidence="12">
    <location>
        <begin position="249"/>
        <end position="250"/>
    </location>
    <ligand>
        <name>ATP</name>
        <dbReference type="ChEBI" id="CHEBI:30616"/>
    </ligand>
</feature>
<evidence type="ECO:0000256" key="9">
    <source>
        <dbReference type="ARBA" id="ARBA00022842"/>
    </source>
</evidence>
<dbReference type="PANTHER" id="PTHR10584">
    <property type="entry name" value="SUGAR KINASE"/>
    <property type="match status" value="1"/>
</dbReference>
<dbReference type="RefSeq" id="WP_245754182.1">
    <property type="nucleotide sequence ID" value="NZ_FOTF01000007.1"/>
</dbReference>
<feature type="binding site" evidence="12">
    <location>
        <position position="280"/>
    </location>
    <ligand>
        <name>K(+)</name>
        <dbReference type="ChEBI" id="CHEBI:29103"/>
    </ligand>
</feature>
<feature type="binding site" evidence="12">
    <location>
        <position position="246"/>
    </location>
    <ligand>
        <name>K(+)</name>
        <dbReference type="ChEBI" id="CHEBI:29103"/>
    </ligand>
</feature>
<evidence type="ECO:0000259" key="13">
    <source>
        <dbReference type="Pfam" id="PF00294"/>
    </source>
</evidence>
<keyword evidence="6 12" id="KW-0547">Nucleotide-binding</keyword>
<dbReference type="GO" id="GO:0004747">
    <property type="term" value="F:ribokinase activity"/>
    <property type="evidence" value="ECO:0007669"/>
    <property type="project" value="UniProtKB-UniRule"/>
</dbReference>
<dbReference type="InterPro" id="IPR011611">
    <property type="entry name" value="PfkB_dom"/>
</dbReference>
<dbReference type="InterPro" id="IPR011877">
    <property type="entry name" value="Ribokinase"/>
</dbReference>
<keyword evidence="7 12" id="KW-0418">Kinase</keyword>
<reference evidence="15" key="1">
    <citation type="submission" date="2016-10" db="EMBL/GenBank/DDBJ databases">
        <authorList>
            <person name="Varghese N."/>
            <person name="Submissions S."/>
        </authorList>
    </citation>
    <scope>NUCLEOTIDE SEQUENCE [LARGE SCALE GENOMIC DNA]</scope>
    <source>
        <strain evidence="15">DSM 16199</strain>
    </source>
</reference>
<dbReference type="Gene3D" id="3.40.1190.20">
    <property type="match status" value="1"/>
</dbReference>
<keyword evidence="5 12" id="KW-0479">Metal-binding</keyword>
<protein>
    <recommendedName>
        <fullName evidence="3 12">Ribokinase</fullName>
        <shortName evidence="12">RK</shortName>
        <ecNumber evidence="2 12">2.7.1.15</ecNumber>
    </recommendedName>
</protein>
<comment type="caution">
    <text evidence="12">Lacks conserved residue(s) required for the propagation of feature annotation.</text>
</comment>
<feature type="binding site" evidence="12">
    <location>
        <position position="283"/>
    </location>
    <ligand>
        <name>K(+)</name>
        <dbReference type="ChEBI" id="CHEBI:29103"/>
    </ligand>
</feature>
<keyword evidence="4 12" id="KW-0808">Transferase</keyword>
<dbReference type="PROSITE" id="PS00584">
    <property type="entry name" value="PFKB_KINASES_2"/>
    <property type="match status" value="1"/>
</dbReference>
<evidence type="ECO:0000256" key="4">
    <source>
        <dbReference type="ARBA" id="ARBA00022679"/>
    </source>
</evidence>
<keyword evidence="12" id="KW-0963">Cytoplasm</keyword>
<feature type="binding site" evidence="12">
    <location>
        <position position="138"/>
    </location>
    <ligand>
        <name>substrate</name>
    </ligand>
</feature>
<dbReference type="InterPro" id="IPR002173">
    <property type="entry name" value="Carboh/pur_kinase_PfkB_CS"/>
</dbReference>
<evidence type="ECO:0000313" key="14">
    <source>
        <dbReference type="EMBL" id="SFL09184.1"/>
    </source>
</evidence>
<dbReference type="EC" id="2.7.1.15" evidence="2 12"/>
<dbReference type="AlphaFoldDB" id="A0A1I4EU16"/>
<comment type="similarity">
    <text evidence="12">Belongs to the carbohydrate kinase PfkB family. Ribokinase subfamily.</text>
</comment>
<keyword evidence="11 12" id="KW-0119">Carbohydrate metabolism</keyword>